<comment type="similarity">
    <text evidence="1 6">Belongs to the XseB family.</text>
</comment>
<sequence length="72" mass="8103">MATKFEENLKQLEEIVETLEEGEIDLDQALKSFEAGVKLSRACHKELAVAEKKVELLLKDQDGELTKVPFEG</sequence>
<dbReference type="InterPro" id="IPR037004">
    <property type="entry name" value="Exonuc_VII_ssu_sf"/>
</dbReference>
<dbReference type="Pfam" id="PF02609">
    <property type="entry name" value="Exonuc_VII_S"/>
    <property type="match status" value="1"/>
</dbReference>
<dbReference type="NCBIfam" id="NF002140">
    <property type="entry name" value="PRK00977.1-4"/>
    <property type="match status" value="1"/>
</dbReference>
<dbReference type="AlphaFoldDB" id="A0A1F6GER5"/>
<accession>A0A1F6GER5</accession>
<dbReference type="PIRSF" id="PIRSF006488">
    <property type="entry name" value="Exonuc_VII_S"/>
    <property type="match status" value="1"/>
</dbReference>
<name>A0A1F6GER5_9PROT</name>
<keyword evidence="4 6" id="KW-0378">Hydrolase</keyword>
<comment type="function">
    <text evidence="6">Bidirectionally degrades single-stranded DNA into large acid-insoluble oligonucleotides, which are then degraded further into small acid-soluble oligonucleotides.</text>
</comment>
<dbReference type="Gene3D" id="1.10.287.1040">
    <property type="entry name" value="Exonuclease VII, small subunit"/>
    <property type="match status" value="1"/>
</dbReference>
<evidence type="ECO:0000256" key="6">
    <source>
        <dbReference type="HAMAP-Rule" id="MF_00337"/>
    </source>
</evidence>
<dbReference type="GO" id="GO:0008855">
    <property type="term" value="F:exodeoxyribonuclease VII activity"/>
    <property type="evidence" value="ECO:0007669"/>
    <property type="project" value="UniProtKB-UniRule"/>
</dbReference>
<organism evidence="8 9">
    <name type="scientific">Candidatus Lambdaproteobacteria bacterium RIFOXYD2_FULL_50_16</name>
    <dbReference type="NCBI Taxonomy" id="1817772"/>
    <lineage>
        <taxon>Bacteria</taxon>
        <taxon>Pseudomonadati</taxon>
        <taxon>Pseudomonadota</taxon>
        <taxon>Candidatus Lambdaproteobacteria</taxon>
    </lineage>
</organism>
<feature type="coiled-coil region" evidence="7">
    <location>
        <begin position="2"/>
        <end position="29"/>
    </location>
</feature>
<dbReference type="EC" id="3.1.11.6" evidence="6"/>
<comment type="subunit">
    <text evidence="6">Heterooligomer composed of large and small subunits.</text>
</comment>
<keyword evidence="5 6" id="KW-0269">Exonuclease</keyword>
<comment type="caution">
    <text evidence="8">The sequence shown here is derived from an EMBL/GenBank/DDBJ whole genome shotgun (WGS) entry which is preliminary data.</text>
</comment>
<keyword evidence="3 6" id="KW-0540">Nuclease</keyword>
<evidence type="ECO:0000256" key="1">
    <source>
        <dbReference type="ARBA" id="ARBA00009998"/>
    </source>
</evidence>
<dbReference type="NCBIfam" id="TIGR01280">
    <property type="entry name" value="xseB"/>
    <property type="match status" value="1"/>
</dbReference>
<dbReference type="EMBL" id="MFNE01000010">
    <property type="protein sequence ID" value="OGG96602.1"/>
    <property type="molecule type" value="Genomic_DNA"/>
</dbReference>
<evidence type="ECO:0000313" key="8">
    <source>
        <dbReference type="EMBL" id="OGG96602.1"/>
    </source>
</evidence>
<evidence type="ECO:0000256" key="5">
    <source>
        <dbReference type="ARBA" id="ARBA00022839"/>
    </source>
</evidence>
<dbReference type="PANTHER" id="PTHR34137:SF1">
    <property type="entry name" value="EXODEOXYRIBONUCLEASE 7 SMALL SUBUNIT"/>
    <property type="match status" value="1"/>
</dbReference>
<dbReference type="InterPro" id="IPR003761">
    <property type="entry name" value="Exonuc_VII_S"/>
</dbReference>
<evidence type="ECO:0000256" key="3">
    <source>
        <dbReference type="ARBA" id="ARBA00022722"/>
    </source>
</evidence>
<gene>
    <name evidence="6" type="primary">xseB</name>
    <name evidence="8" type="ORF">A2527_03330</name>
</gene>
<keyword evidence="7" id="KW-0175">Coiled coil</keyword>
<dbReference type="GO" id="GO:0006308">
    <property type="term" value="P:DNA catabolic process"/>
    <property type="evidence" value="ECO:0007669"/>
    <property type="project" value="UniProtKB-UniRule"/>
</dbReference>
<proteinExistence type="inferred from homology"/>
<protein>
    <recommendedName>
        <fullName evidence="6">Exodeoxyribonuclease 7 small subunit</fullName>
        <ecNumber evidence="6">3.1.11.6</ecNumber>
    </recommendedName>
    <alternativeName>
        <fullName evidence="6">Exodeoxyribonuclease VII small subunit</fullName>
        <shortName evidence="6">Exonuclease VII small subunit</shortName>
    </alternativeName>
</protein>
<dbReference type="SUPFAM" id="SSF116842">
    <property type="entry name" value="XseB-like"/>
    <property type="match status" value="1"/>
</dbReference>
<dbReference type="GO" id="GO:0005829">
    <property type="term" value="C:cytosol"/>
    <property type="evidence" value="ECO:0007669"/>
    <property type="project" value="TreeGrafter"/>
</dbReference>
<comment type="subcellular location">
    <subcellularLocation>
        <location evidence="6">Cytoplasm</location>
    </subcellularLocation>
</comment>
<dbReference type="HAMAP" id="MF_00337">
    <property type="entry name" value="Exonuc_7_S"/>
    <property type="match status" value="1"/>
</dbReference>
<evidence type="ECO:0000256" key="2">
    <source>
        <dbReference type="ARBA" id="ARBA00022490"/>
    </source>
</evidence>
<dbReference type="Proteomes" id="UP000178449">
    <property type="component" value="Unassembled WGS sequence"/>
</dbReference>
<dbReference type="GO" id="GO:0009318">
    <property type="term" value="C:exodeoxyribonuclease VII complex"/>
    <property type="evidence" value="ECO:0007669"/>
    <property type="project" value="UniProtKB-UniRule"/>
</dbReference>
<dbReference type="PANTHER" id="PTHR34137">
    <property type="entry name" value="EXODEOXYRIBONUCLEASE 7 SMALL SUBUNIT"/>
    <property type="match status" value="1"/>
</dbReference>
<dbReference type="STRING" id="1817772.A2527_03330"/>
<comment type="catalytic activity">
    <reaction evidence="6">
        <text>Exonucleolytic cleavage in either 5'- to 3'- or 3'- to 5'-direction to yield nucleoside 5'-phosphates.</text>
        <dbReference type="EC" id="3.1.11.6"/>
    </reaction>
</comment>
<evidence type="ECO:0000256" key="7">
    <source>
        <dbReference type="SAM" id="Coils"/>
    </source>
</evidence>
<reference evidence="8 9" key="1">
    <citation type="journal article" date="2016" name="Nat. Commun.">
        <title>Thousands of microbial genomes shed light on interconnected biogeochemical processes in an aquifer system.</title>
        <authorList>
            <person name="Anantharaman K."/>
            <person name="Brown C.T."/>
            <person name="Hug L.A."/>
            <person name="Sharon I."/>
            <person name="Castelle C.J."/>
            <person name="Probst A.J."/>
            <person name="Thomas B.C."/>
            <person name="Singh A."/>
            <person name="Wilkins M.J."/>
            <person name="Karaoz U."/>
            <person name="Brodie E.L."/>
            <person name="Williams K.H."/>
            <person name="Hubbard S.S."/>
            <person name="Banfield J.F."/>
        </authorList>
    </citation>
    <scope>NUCLEOTIDE SEQUENCE [LARGE SCALE GENOMIC DNA]</scope>
</reference>
<keyword evidence="2 6" id="KW-0963">Cytoplasm</keyword>
<evidence type="ECO:0000313" key="9">
    <source>
        <dbReference type="Proteomes" id="UP000178449"/>
    </source>
</evidence>
<evidence type="ECO:0000256" key="4">
    <source>
        <dbReference type="ARBA" id="ARBA00022801"/>
    </source>
</evidence>